<dbReference type="InterPro" id="IPR049560">
    <property type="entry name" value="MeTrfase_RsmB-F_NOP2_cat"/>
</dbReference>
<gene>
    <name evidence="8" type="ORF">KL86APRO_12635</name>
</gene>
<evidence type="ECO:0000256" key="2">
    <source>
        <dbReference type="ARBA" id="ARBA00022603"/>
    </source>
</evidence>
<keyword evidence="5 6" id="KW-0694">RNA-binding</keyword>
<dbReference type="GO" id="GO:0008173">
    <property type="term" value="F:RNA methyltransferase activity"/>
    <property type="evidence" value="ECO:0007669"/>
    <property type="project" value="InterPro"/>
</dbReference>
<reference evidence="8" key="1">
    <citation type="submission" date="2016-04" db="EMBL/GenBank/DDBJ databases">
        <authorList>
            <person name="Evans L.H."/>
            <person name="Alamgir A."/>
            <person name="Owens N."/>
            <person name="Weber N.D."/>
            <person name="Virtaneva K."/>
            <person name="Barbian K."/>
            <person name="Babar A."/>
            <person name="Rosenke K."/>
        </authorList>
    </citation>
    <scope>NUCLEOTIDE SEQUENCE</scope>
    <source>
        <strain evidence="8">86</strain>
    </source>
</reference>
<proteinExistence type="inferred from homology"/>
<evidence type="ECO:0000256" key="1">
    <source>
        <dbReference type="ARBA" id="ARBA00007494"/>
    </source>
</evidence>
<feature type="binding site" evidence="6">
    <location>
        <position position="329"/>
    </location>
    <ligand>
        <name>S-adenosyl-L-methionine</name>
        <dbReference type="ChEBI" id="CHEBI:59789"/>
    </ligand>
</feature>
<evidence type="ECO:0000259" key="7">
    <source>
        <dbReference type="PROSITE" id="PS51686"/>
    </source>
</evidence>
<dbReference type="InterPro" id="IPR029063">
    <property type="entry name" value="SAM-dependent_MTases_sf"/>
</dbReference>
<dbReference type="InterPro" id="IPR023267">
    <property type="entry name" value="RCMT"/>
</dbReference>
<dbReference type="PROSITE" id="PS51686">
    <property type="entry name" value="SAM_MT_RSMB_NOP"/>
    <property type="match status" value="1"/>
</dbReference>
<dbReference type="InterPro" id="IPR001678">
    <property type="entry name" value="MeTrfase_RsmB-F_NOP2_dom"/>
</dbReference>
<evidence type="ECO:0000313" key="8">
    <source>
        <dbReference type="EMBL" id="SBW09617.1"/>
    </source>
</evidence>
<keyword evidence="4 6" id="KW-0949">S-adenosyl-L-methionine</keyword>
<evidence type="ECO:0000256" key="5">
    <source>
        <dbReference type="ARBA" id="ARBA00022884"/>
    </source>
</evidence>
<dbReference type="InterPro" id="IPR018314">
    <property type="entry name" value="RsmB/NOL1/NOP2-like_CS"/>
</dbReference>
<feature type="active site" description="Nucleophile" evidence="6">
    <location>
        <position position="424"/>
    </location>
</feature>
<feature type="binding site" evidence="6">
    <location>
        <begin position="308"/>
        <end position="314"/>
    </location>
    <ligand>
        <name>S-adenosyl-L-methionine</name>
        <dbReference type="ChEBI" id="CHEBI:59789"/>
    </ligand>
</feature>
<dbReference type="Pfam" id="PF01189">
    <property type="entry name" value="Methyltr_RsmB-F"/>
    <property type="match status" value="1"/>
</dbReference>
<sequence>MGSARTGGTRSLRTSHSWFFRAAGDIRHAAQSSANASRKTKTSGRCGGTGSLRDLFLFFFPRFVYVEPIMPQRLAAFEILKSVLDQRQPLDEAFARHTAHLAPRDRAYARALTALALRRKPEIDAVIAACLARPLPPAARGARHVLAIGIAQALFMDTAPHAVAATAVELARKVGFARQSGLVNAVLRRVLREPKGFDAARAQASLPEWLVAPWRTAYGAETTAGILTALLDEPPLDLTLKDPETAADWAERLGADRLATGTLRLRHAGAVEDLPGLAEGVWWVQDAAAALPAKLLGDVRGLRVADLCAAPGGKTLQLAAAGARVTAVDRSEARLKRLRENLARTGLDAEIAIADAATWTPPEPFDAVLLDAPCSATGTLRRHPDVAWTKSAADVDKLRAAQQALLADVARLVKPDGRLIFCTCSLQPAEETASPASPPTGFAPEPIGADEIGGWEFAIRPDGALRTLPCHLAAEGGLDGFYAARFRRCR</sequence>
<feature type="binding site" evidence="6">
    <location>
        <position position="355"/>
    </location>
    <ligand>
        <name>S-adenosyl-L-methionine</name>
        <dbReference type="ChEBI" id="CHEBI:59789"/>
    </ligand>
</feature>
<dbReference type="Gene3D" id="1.10.940.10">
    <property type="entry name" value="NusB-like"/>
    <property type="match status" value="1"/>
</dbReference>
<comment type="similarity">
    <text evidence="1 6">Belongs to the class I-like SAM-binding methyltransferase superfamily. RsmB/NOP family.</text>
</comment>
<name>A0A212KDA7_9PROT</name>
<evidence type="ECO:0000256" key="3">
    <source>
        <dbReference type="ARBA" id="ARBA00022679"/>
    </source>
</evidence>
<dbReference type="PANTHER" id="PTHR22807:SF61">
    <property type="entry name" value="NOL1_NOP2_SUN FAMILY PROTEIN _ ANTITERMINATION NUSB DOMAIN-CONTAINING PROTEIN"/>
    <property type="match status" value="1"/>
</dbReference>
<feature type="binding site" evidence="6">
    <location>
        <position position="371"/>
    </location>
    <ligand>
        <name>S-adenosyl-L-methionine</name>
        <dbReference type="ChEBI" id="CHEBI:59789"/>
    </ligand>
</feature>
<dbReference type="CDD" id="cd02440">
    <property type="entry name" value="AdoMet_MTases"/>
    <property type="match status" value="1"/>
</dbReference>
<dbReference type="InterPro" id="IPR006027">
    <property type="entry name" value="NusB_RsmB_TIM44"/>
</dbReference>
<dbReference type="PROSITE" id="PS01153">
    <property type="entry name" value="NOL1_NOP2_SUN"/>
    <property type="match status" value="1"/>
</dbReference>
<evidence type="ECO:0000256" key="4">
    <source>
        <dbReference type="ARBA" id="ARBA00022691"/>
    </source>
</evidence>
<dbReference type="SUPFAM" id="SSF48013">
    <property type="entry name" value="NusB-like"/>
    <property type="match status" value="1"/>
</dbReference>
<dbReference type="InterPro" id="IPR035926">
    <property type="entry name" value="NusB-like_sf"/>
</dbReference>
<dbReference type="GO" id="GO:0001510">
    <property type="term" value="P:RNA methylation"/>
    <property type="evidence" value="ECO:0007669"/>
    <property type="project" value="InterPro"/>
</dbReference>
<dbReference type="AlphaFoldDB" id="A0A212KDA7"/>
<organism evidence="8">
    <name type="scientific">uncultured Alphaproteobacteria bacterium</name>
    <dbReference type="NCBI Taxonomy" id="91750"/>
    <lineage>
        <taxon>Bacteria</taxon>
        <taxon>Pseudomonadati</taxon>
        <taxon>Pseudomonadota</taxon>
        <taxon>Alphaproteobacteria</taxon>
        <taxon>environmental samples</taxon>
    </lineage>
</organism>
<keyword evidence="3 6" id="KW-0808">Transferase</keyword>
<dbReference type="GO" id="GO:0006355">
    <property type="term" value="P:regulation of DNA-templated transcription"/>
    <property type="evidence" value="ECO:0007669"/>
    <property type="project" value="InterPro"/>
</dbReference>
<dbReference type="Pfam" id="PF01029">
    <property type="entry name" value="NusB"/>
    <property type="match status" value="1"/>
</dbReference>
<evidence type="ECO:0000256" key="6">
    <source>
        <dbReference type="PROSITE-ProRule" id="PRU01023"/>
    </source>
</evidence>
<dbReference type="GO" id="GO:0003723">
    <property type="term" value="F:RNA binding"/>
    <property type="evidence" value="ECO:0007669"/>
    <property type="project" value="UniProtKB-UniRule"/>
</dbReference>
<dbReference type="PRINTS" id="PR02008">
    <property type="entry name" value="RCMTFAMILY"/>
</dbReference>
<dbReference type="PANTHER" id="PTHR22807">
    <property type="entry name" value="NOP2 YEAST -RELATED NOL1/NOP2/FMU SUN DOMAIN-CONTAINING"/>
    <property type="match status" value="1"/>
</dbReference>
<accession>A0A212KDA7</accession>
<dbReference type="Gene3D" id="3.40.50.150">
    <property type="entry name" value="Vaccinia Virus protein VP39"/>
    <property type="match status" value="1"/>
</dbReference>
<keyword evidence="2 6" id="KW-0489">Methyltransferase</keyword>
<dbReference type="EMBL" id="FLUO01000001">
    <property type="protein sequence ID" value="SBW09617.1"/>
    <property type="molecule type" value="Genomic_DNA"/>
</dbReference>
<dbReference type="SUPFAM" id="SSF53335">
    <property type="entry name" value="S-adenosyl-L-methionine-dependent methyltransferases"/>
    <property type="match status" value="1"/>
</dbReference>
<protein>
    <submittedName>
        <fullName evidence="8">tRNA and rRNA cytosine-C5-methylase</fullName>
    </submittedName>
</protein>
<feature type="domain" description="SAM-dependent MTase RsmB/NOP-type" evidence="7">
    <location>
        <begin position="198"/>
        <end position="489"/>
    </location>
</feature>